<dbReference type="EMBL" id="DS469568">
    <property type="protein sequence ID" value="EDO42088.1"/>
    <property type="molecule type" value="Genomic_DNA"/>
</dbReference>
<keyword evidence="10" id="KW-0249">Electron transport</keyword>
<evidence type="ECO:0000256" key="12">
    <source>
        <dbReference type="ARBA" id="ARBA00023136"/>
    </source>
</evidence>
<keyword evidence="12" id="KW-0472">Membrane</keyword>
<comment type="function">
    <text evidence="1">Accessory subunit of the mitochondrial membrane respiratory chain NADH dehydrogenase (Complex I), that is believed not to be involved in catalysis. Complex I functions in the transfer of electrons from NADH to the respiratory chain. The immediate electron acceptor for the enzyme is believed to be ubiquinone.</text>
</comment>
<gene>
    <name evidence="17" type="ORF">NEMVEDRAFT_v1g232602</name>
</gene>
<dbReference type="GO" id="GO:0005743">
    <property type="term" value="C:mitochondrial inner membrane"/>
    <property type="evidence" value="ECO:0007669"/>
    <property type="project" value="UniProtKB-SubCell"/>
</dbReference>
<protein>
    <recommendedName>
        <fullName evidence="6">NADH dehydrogenase [ubiquinone] iron-sulfur protein 5</fullName>
    </recommendedName>
    <alternativeName>
        <fullName evidence="14">Complex I-15 kDa</fullName>
    </alternativeName>
    <alternativeName>
        <fullName evidence="15">NADH-ubiquinone oxidoreductase 15 kDa subunit</fullName>
    </alternativeName>
</protein>
<dbReference type="PhylomeDB" id="A7S2C3"/>
<reference evidence="17 18" key="1">
    <citation type="journal article" date="2007" name="Science">
        <title>Sea anemone genome reveals ancestral eumetazoan gene repertoire and genomic organization.</title>
        <authorList>
            <person name="Putnam N.H."/>
            <person name="Srivastava M."/>
            <person name="Hellsten U."/>
            <person name="Dirks B."/>
            <person name="Chapman J."/>
            <person name="Salamov A."/>
            <person name="Terry A."/>
            <person name="Shapiro H."/>
            <person name="Lindquist E."/>
            <person name="Kapitonov V.V."/>
            <person name="Jurka J."/>
            <person name="Genikhovich G."/>
            <person name="Grigoriev I.V."/>
            <person name="Lucas S.M."/>
            <person name="Steele R.E."/>
            <person name="Finnerty J.R."/>
            <person name="Technau U."/>
            <person name="Martindale M.Q."/>
            <person name="Rokhsar D.S."/>
        </authorList>
    </citation>
    <scope>NUCLEOTIDE SEQUENCE [LARGE SCALE GENOMIC DNA]</scope>
    <source>
        <strain evidence="18">CH2 X CH6</strain>
    </source>
</reference>
<evidence type="ECO:0000256" key="2">
    <source>
        <dbReference type="ARBA" id="ARBA00004569"/>
    </source>
</evidence>
<evidence type="ECO:0000256" key="8">
    <source>
        <dbReference type="ARBA" id="ARBA00022660"/>
    </source>
</evidence>
<dbReference type="GO" id="GO:0032981">
    <property type="term" value="P:mitochondrial respiratory chain complex I assembly"/>
    <property type="evidence" value="ECO:0000318"/>
    <property type="project" value="GO_Central"/>
</dbReference>
<name>A7S2C3_NEMVE</name>
<feature type="disulfide bond" evidence="16">
    <location>
        <begin position="11"/>
        <end position="44"/>
    </location>
</feature>
<dbReference type="Pfam" id="PF10200">
    <property type="entry name" value="Ndufs5"/>
    <property type="match status" value="1"/>
</dbReference>
<dbReference type="eggNOG" id="ENOG502S71X">
    <property type="taxonomic scope" value="Eukaryota"/>
</dbReference>
<evidence type="ECO:0000256" key="1">
    <source>
        <dbReference type="ARBA" id="ARBA00003195"/>
    </source>
</evidence>
<evidence type="ECO:0000256" key="3">
    <source>
        <dbReference type="ARBA" id="ARBA00004637"/>
    </source>
</evidence>
<comment type="similarity">
    <text evidence="4">Belongs to the complex I NDUFS5 subunit family.</text>
</comment>
<evidence type="ECO:0000313" key="17">
    <source>
        <dbReference type="EMBL" id="EDO42088.1"/>
    </source>
</evidence>
<evidence type="ECO:0000256" key="11">
    <source>
        <dbReference type="ARBA" id="ARBA00023128"/>
    </source>
</evidence>
<evidence type="ECO:0000256" key="14">
    <source>
        <dbReference type="ARBA" id="ARBA00031222"/>
    </source>
</evidence>
<keyword evidence="9" id="KW-0999">Mitochondrion inner membrane</keyword>
<dbReference type="InParanoid" id="A7S2C3"/>
<evidence type="ECO:0000313" key="18">
    <source>
        <dbReference type="Proteomes" id="UP000001593"/>
    </source>
</evidence>
<dbReference type="InterPro" id="IPR019342">
    <property type="entry name" value="NADH_UbQ_OxRdtase_FeS-su5"/>
</dbReference>
<keyword evidence="11" id="KW-0496">Mitochondrion</keyword>
<comment type="subcellular location">
    <subcellularLocation>
        <location evidence="3">Mitochondrion inner membrane</location>
        <topology evidence="3">Peripheral membrane protein</topology>
    </subcellularLocation>
    <subcellularLocation>
        <location evidence="2">Mitochondrion intermembrane space</location>
    </subcellularLocation>
</comment>
<evidence type="ECO:0000256" key="13">
    <source>
        <dbReference type="ARBA" id="ARBA00023157"/>
    </source>
</evidence>
<dbReference type="PANTHER" id="PTHR15224:SF1">
    <property type="entry name" value="NADH DEHYDROGENASE [UBIQUINONE] IRON-SULFUR PROTEIN 5"/>
    <property type="match status" value="1"/>
</dbReference>
<evidence type="ECO:0000256" key="10">
    <source>
        <dbReference type="ARBA" id="ARBA00022982"/>
    </source>
</evidence>
<sequence length="79" mass="9615">MYGVHGGRSRCSPFWEQLMDCAQQAGRRSQWEKCQHPREDYIECLHHRKLYTRIERIEKEKEKLKKEGKWPPKQEEAKS</sequence>
<keyword evidence="7" id="KW-0813">Transport</keyword>
<evidence type="ECO:0000256" key="15">
    <source>
        <dbReference type="ARBA" id="ARBA00032739"/>
    </source>
</evidence>
<dbReference type="STRING" id="45351.A7S2C3"/>
<comment type="subunit">
    <text evidence="5">Mammalian complex I is composed of 45 different subunits. This is a component of the iron-sulfur (IP) fragment of the enzyme.</text>
</comment>
<dbReference type="GO" id="GO:0005758">
    <property type="term" value="C:mitochondrial intermembrane space"/>
    <property type="evidence" value="ECO:0007669"/>
    <property type="project" value="UniProtKB-SubCell"/>
</dbReference>
<keyword evidence="13 16" id="KW-1015">Disulfide bond</keyword>
<dbReference type="Proteomes" id="UP000001593">
    <property type="component" value="Unassembled WGS sequence"/>
</dbReference>
<evidence type="ECO:0000256" key="4">
    <source>
        <dbReference type="ARBA" id="ARBA00007372"/>
    </source>
</evidence>
<organism evidence="17 18">
    <name type="scientific">Nematostella vectensis</name>
    <name type="common">Starlet sea anemone</name>
    <dbReference type="NCBI Taxonomy" id="45351"/>
    <lineage>
        <taxon>Eukaryota</taxon>
        <taxon>Metazoa</taxon>
        <taxon>Cnidaria</taxon>
        <taxon>Anthozoa</taxon>
        <taxon>Hexacorallia</taxon>
        <taxon>Actiniaria</taxon>
        <taxon>Edwardsiidae</taxon>
        <taxon>Nematostella</taxon>
    </lineage>
</organism>
<keyword evidence="18" id="KW-1185">Reference proteome</keyword>
<dbReference type="HOGENOM" id="CLU_162182_2_0_1"/>
<evidence type="ECO:0000256" key="16">
    <source>
        <dbReference type="PIRSR" id="PIRSR619342-50"/>
    </source>
</evidence>
<evidence type="ECO:0000256" key="5">
    <source>
        <dbReference type="ARBA" id="ARBA00011261"/>
    </source>
</evidence>
<proteinExistence type="inferred from homology"/>
<dbReference type="GO" id="GO:0045271">
    <property type="term" value="C:respiratory chain complex I"/>
    <property type="evidence" value="ECO:0000318"/>
    <property type="project" value="GO_Central"/>
</dbReference>
<accession>A7S2C3</accession>
<keyword evidence="8" id="KW-0679">Respiratory chain</keyword>
<evidence type="ECO:0000256" key="6">
    <source>
        <dbReference type="ARBA" id="ARBA00013482"/>
    </source>
</evidence>
<dbReference type="OMA" id="ATHTHHW"/>
<dbReference type="PANTHER" id="PTHR15224">
    <property type="entry name" value="NADH DEHYDROGENASE [UBIQUINONE] IRON-SULFUR PROTEIN 5"/>
    <property type="match status" value="1"/>
</dbReference>
<feature type="disulfide bond" evidence="16">
    <location>
        <begin position="21"/>
        <end position="34"/>
    </location>
</feature>
<evidence type="ECO:0000256" key="7">
    <source>
        <dbReference type="ARBA" id="ARBA00022448"/>
    </source>
</evidence>
<evidence type="ECO:0000256" key="9">
    <source>
        <dbReference type="ARBA" id="ARBA00022792"/>
    </source>
</evidence>
<dbReference type="AlphaFoldDB" id="A7S2C3"/>